<dbReference type="AlphaFoldDB" id="A0A7X0L2F6"/>
<feature type="compositionally biased region" description="Low complexity" evidence="1">
    <location>
        <begin position="147"/>
        <end position="162"/>
    </location>
</feature>
<gene>
    <name evidence="2" type="ORF">BKA00_006396</name>
</gene>
<evidence type="ECO:0000313" key="2">
    <source>
        <dbReference type="EMBL" id="MBB6399482.1"/>
    </source>
</evidence>
<dbReference type="RefSeq" id="WP_185031392.1">
    <property type="nucleotide sequence ID" value="NZ_JACHMQ010000001.1"/>
</dbReference>
<dbReference type="InterPro" id="IPR046036">
    <property type="entry name" value="DUF5994"/>
</dbReference>
<organism evidence="2 3">
    <name type="scientific">Actinomadura coerulea</name>
    <dbReference type="NCBI Taxonomy" id="46159"/>
    <lineage>
        <taxon>Bacteria</taxon>
        <taxon>Bacillati</taxon>
        <taxon>Actinomycetota</taxon>
        <taxon>Actinomycetes</taxon>
        <taxon>Streptosporangiales</taxon>
        <taxon>Thermomonosporaceae</taxon>
        <taxon>Actinomadura</taxon>
    </lineage>
</organism>
<sequence length="196" mass="21165">MRTASEPTTIIDLPPPSAPRLVLQPSAPLRRTRSGRGPRLLDGAWWPRSADPVAELPGLLLALRAYGPLDDRQPISHVLLRAADWHSHPRRLLVNGPDDTREVRLSWFDHLPAGVLTAIYADGHRIDLLTVPAATGNAAAQAVLESAADPAGRPPAADVPAASTAPREPRGGWVVGRPRSASTRQGERRREPSMSR</sequence>
<feature type="region of interest" description="Disordered" evidence="1">
    <location>
        <begin position="146"/>
        <end position="196"/>
    </location>
</feature>
<keyword evidence="3" id="KW-1185">Reference proteome</keyword>
<proteinExistence type="predicted"/>
<protein>
    <submittedName>
        <fullName evidence="2">Uncharacterized protein</fullName>
    </submittedName>
</protein>
<dbReference type="EMBL" id="JACHMQ010000001">
    <property type="protein sequence ID" value="MBB6399482.1"/>
    <property type="molecule type" value="Genomic_DNA"/>
</dbReference>
<feature type="compositionally biased region" description="Basic and acidic residues" evidence="1">
    <location>
        <begin position="185"/>
        <end position="196"/>
    </location>
</feature>
<comment type="caution">
    <text evidence="2">The sequence shown here is derived from an EMBL/GenBank/DDBJ whole genome shotgun (WGS) entry which is preliminary data.</text>
</comment>
<dbReference type="Pfam" id="PF19457">
    <property type="entry name" value="DUF5994"/>
    <property type="match status" value="1"/>
</dbReference>
<dbReference type="Proteomes" id="UP000546324">
    <property type="component" value="Unassembled WGS sequence"/>
</dbReference>
<evidence type="ECO:0000313" key="3">
    <source>
        <dbReference type="Proteomes" id="UP000546324"/>
    </source>
</evidence>
<evidence type="ECO:0000256" key="1">
    <source>
        <dbReference type="SAM" id="MobiDB-lite"/>
    </source>
</evidence>
<accession>A0A7X0L2F6</accession>
<reference evidence="2 3" key="1">
    <citation type="submission" date="2020-08" db="EMBL/GenBank/DDBJ databases">
        <title>Sequencing the genomes of 1000 actinobacteria strains.</title>
        <authorList>
            <person name="Klenk H.-P."/>
        </authorList>
    </citation>
    <scope>NUCLEOTIDE SEQUENCE [LARGE SCALE GENOMIC DNA]</scope>
    <source>
        <strain evidence="2 3">DSM 43675</strain>
    </source>
</reference>
<name>A0A7X0L2F6_9ACTN</name>